<dbReference type="NCBIfam" id="TIGR00229">
    <property type="entry name" value="sensory_box"/>
    <property type="match status" value="1"/>
</dbReference>
<evidence type="ECO:0000256" key="6">
    <source>
        <dbReference type="ARBA" id="ARBA00022777"/>
    </source>
</evidence>
<evidence type="ECO:0000256" key="8">
    <source>
        <dbReference type="ARBA" id="ARBA00023012"/>
    </source>
</evidence>
<dbReference type="Pfam" id="PF00989">
    <property type="entry name" value="PAS"/>
    <property type="match status" value="1"/>
</dbReference>
<keyword evidence="7" id="KW-0067">ATP-binding</keyword>
<dbReference type="EMBL" id="DTMF01000130">
    <property type="protein sequence ID" value="HGF33740.1"/>
    <property type="molecule type" value="Genomic_DNA"/>
</dbReference>
<evidence type="ECO:0000256" key="3">
    <source>
        <dbReference type="ARBA" id="ARBA00022553"/>
    </source>
</evidence>
<dbReference type="Gene3D" id="3.30.565.10">
    <property type="entry name" value="Histidine kinase-like ATPase, C-terminal domain"/>
    <property type="match status" value="1"/>
</dbReference>
<dbReference type="Gene3D" id="3.30.450.20">
    <property type="entry name" value="PAS domain"/>
    <property type="match status" value="1"/>
</dbReference>
<dbReference type="AlphaFoldDB" id="A0A7C3V7C5"/>
<dbReference type="SMART" id="SM00388">
    <property type="entry name" value="HisKA"/>
    <property type="match status" value="1"/>
</dbReference>
<dbReference type="GO" id="GO:0005524">
    <property type="term" value="F:ATP binding"/>
    <property type="evidence" value="ECO:0007669"/>
    <property type="project" value="UniProtKB-KW"/>
</dbReference>
<dbReference type="InterPro" id="IPR000700">
    <property type="entry name" value="PAS-assoc_C"/>
</dbReference>
<dbReference type="InterPro" id="IPR036890">
    <property type="entry name" value="HATPase_C_sf"/>
</dbReference>
<dbReference type="Gene3D" id="3.30.450.40">
    <property type="match status" value="1"/>
</dbReference>
<evidence type="ECO:0000256" key="7">
    <source>
        <dbReference type="ARBA" id="ARBA00022840"/>
    </source>
</evidence>
<protein>
    <recommendedName>
        <fullName evidence="2">histidine kinase</fullName>
        <ecNumber evidence="2">2.7.13.3</ecNumber>
    </recommendedName>
</protein>
<dbReference type="SMART" id="SM00091">
    <property type="entry name" value="PAS"/>
    <property type="match status" value="1"/>
</dbReference>
<keyword evidence="6 13" id="KW-0418">Kinase</keyword>
<gene>
    <name evidence="13" type="ORF">ENW96_05025</name>
</gene>
<dbReference type="Pfam" id="PF02518">
    <property type="entry name" value="HATPase_c"/>
    <property type="match status" value="1"/>
</dbReference>
<evidence type="ECO:0000259" key="12">
    <source>
        <dbReference type="PROSITE" id="PS50113"/>
    </source>
</evidence>
<keyword evidence="4" id="KW-0808">Transferase</keyword>
<dbReference type="GO" id="GO:0006355">
    <property type="term" value="P:regulation of DNA-templated transcription"/>
    <property type="evidence" value="ECO:0007669"/>
    <property type="project" value="InterPro"/>
</dbReference>
<dbReference type="PROSITE" id="PS50109">
    <property type="entry name" value="HIS_KIN"/>
    <property type="match status" value="1"/>
</dbReference>
<feature type="coiled-coil region" evidence="9">
    <location>
        <begin position="504"/>
        <end position="557"/>
    </location>
</feature>
<dbReference type="EC" id="2.7.13.3" evidence="2"/>
<proteinExistence type="predicted"/>
<evidence type="ECO:0000256" key="2">
    <source>
        <dbReference type="ARBA" id="ARBA00012438"/>
    </source>
</evidence>
<dbReference type="InterPro" id="IPR013767">
    <property type="entry name" value="PAS_fold"/>
</dbReference>
<feature type="domain" description="PAS" evidence="11">
    <location>
        <begin position="340"/>
        <end position="394"/>
    </location>
</feature>
<dbReference type="Pfam" id="PF00512">
    <property type="entry name" value="HisKA"/>
    <property type="match status" value="1"/>
</dbReference>
<dbReference type="Pfam" id="PF13185">
    <property type="entry name" value="GAF_2"/>
    <property type="match status" value="1"/>
</dbReference>
<keyword evidence="5" id="KW-0547">Nucleotide-binding</keyword>
<dbReference type="InterPro" id="IPR003018">
    <property type="entry name" value="GAF"/>
</dbReference>
<sequence length="688" mass="76161">MPAQEWRDNISGDEAVHLLELAGRAVNSKSLPELAAGVLPYLVKILGVPAAFFYFAEPQTSLFSFLAEGLQSPVNPVIEAICQDYFPRLPIRPDPQPVIVPLSPQEAAQTALFLFQQEGERMGLLGLWLPDNSRLPDLRLAGKAVSMLGRFLLQWHERWQLEKKIARLNAYFAVSSKIAKAMNLRDVIEAILYSSMEAVTAEAASVMLLDDRKENFQFFGLVPPQPAMMNAKFSAQRGLAGKVLESQQSEVINEVQQDPCFYKRFDLETGFRTRNMVAIPLVAGREKVGVLEVLNKAGGESFLEEDRLLLESIAEEIAFALHDARLFEAKQALITEIEKMHQFQTKLIQTSQDGIIASDPQGNVLIFNEGAERILGYQAEEVVGKMNVARLYPPGVAQEVKAKILGSEFGGIGRLQNYETVALSKTGEHIPIELSAILIYEKDNEVATVGFFRDLRERHQLQEKLLQSERLAALGHMAAHISHEVKNPLVIIGGIARQVLRSLATESQKNREKLEIIVEEIRRLEYFLAEVGSFAKLSEMKKEAVNLNTLVRELVLKLEPGLHERNITLSLQLDAELPQGQFAPLHLSQVLLNIVKNSMEAMPHGGSLTLATGCDGDSLFVQIKDTGEGIPPEIKEKIFLPFYSTKPRGSGLGLAISKTIVEAHQGEISIASEPGKGTCVTILLKAKL</sequence>
<dbReference type="InterPro" id="IPR004358">
    <property type="entry name" value="Sig_transdc_His_kin-like_C"/>
</dbReference>
<dbReference type="InterPro" id="IPR029016">
    <property type="entry name" value="GAF-like_dom_sf"/>
</dbReference>
<dbReference type="InterPro" id="IPR036097">
    <property type="entry name" value="HisK_dim/P_sf"/>
</dbReference>
<dbReference type="SMART" id="SM00387">
    <property type="entry name" value="HATPase_c"/>
    <property type="match status" value="1"/>
</dbReference>
<dbReference type="InterPro" id="IPR035965">
    <property type="entry name" value="PAS-like_dom_sf"/>
</dbReference>
<evidence type="ECO:0000256" key="9">
    <source>
        <dbReference type="SAM" id="Coils"/>
    </source>
</evidence>
<organism evidence="13">
    <name type="scientific">Desulfobacca acetoxidans</name>
    <dbReference type="NCBI Taxonomy" id="60893"/>
    <lineage>
        <taxon>Bacteria</taxon>
        <taxon>Pseudomonadati</taxon>
        <taxon>Thermodesulfobacteriota</taxon>
        <taxon>Desulfobaccia</taxon>
        <taxon>Desulfobaccales</taxon>
        <taxon>Desulfobaccaceae</taxon>
        <taxon>Desulfobacca</taxon>
    </lineage>
</organism>
<evidence type="ECO:0000256" key="5">
    <source>
        <dbReference type="ARBA" id="ARBA00022741"/>
    </source>
</evidence>
<keyword evidence="9" id="KW-0175">Coiled coil</keyword>
<dbReference type="InterPro" id="IPR005467">
    <property type="entry name" value="His_kinase_dom"/>
</dbReference>
<dbReference type="PANTHER" id="PTHR43065">
    <property type="entry name" value="SENSOR HISTIDINE KINASE"/>
    <property type="match status" value="1"/>
</dbReference>
<dbReference type="PRINTS" id="PR00344">
    <property type="entry name" value="BCTRLSENSOR"/>
</dbReference>
<dbReference type="CDD" id="cd00130">
    <property type="entry name" value="PAS"/>
    <property type="match status" value="1"/>
</dbReference>
<comment type="catalytic activity">
    <reaction evidence="1">
        <text>ATP + protein L-histidine = ADP + protein N-phospho-L-histidine.</text>
        <dbReference type="EC" id="2.7.13.3"/>
    </reaction>
</comment>
<name>A0A7C3V7C5_9BACT</name>
<dbReference type="PANTHER" id="PTHR43065:SF10">
    <property type="entry name" value="PEROXIDE STRESS-ACTIVATED HISTIDINE KINASE MAK3"/>
    <property type="match status" value="1"/>
</dbReference>
<accession>A0A7C3V7C5</accession>
<evidence type="ECO:0000256" key="4">
    <source>
        <dbReference type="ARBA" id="ARBA00022679"/>
    </source>
</evidence>
<dbReference type="CDD" id="cd00082">
    <property type="entry name" value="HisKA"/>
    <property type="match status" value="1"/>
</dbReference>
<dbReference type="GO" id="GO:0000155">
    <property type="term" value="F:phosphorelay sensor kinase activity"/>
    <property type="evidence" value="ECO:0007669"/>
    <property type="project" value="InterPro"/>
</dbReference>
<dbReference type="PROSITE" id="PS50112">
    <property type="entry name" value="PAS"/>
    <property type="match status" value="1"/>
</dbReference>
<dbReference type="PROSITE" id="PS50113">
    <property type="entry name" value="PAC"/>
    <property type="match status" value="1"/>
</dbReference>
<dbReference type="InterPro" id="IPR000014">
    <property type="entry name" value="PAS"/>
</dbReference>
<dbReference type="Gene3D" id="1.10.287.130">
    <property type="match status" value="1"/>
</dbReference>
<keyword evidence="8" id="KW-0902">Two-component regulatory system</keyword>
<dbReference type="SUPFAM" id="SSF55781">
    <property type="entry name" value="GAF domain-like"/>
    <property type="match status" value="1"/>
</dbReference>
<feature type="domain" description="Histidine kinase" evidence="10">
    <location>
        <begin position="480"/>
        <end position="688"/>
    </location>
</feature>
<dbReference type="SUPFAM" id="SSF55874">
    <property type="entry name" value="ATPase domain of HSP90 chaperone/DNA topoisomerase II/histidine kinase"/>
    <property type="match status" value="1"/>
</dbReference>
<keyword evidence="3" id="KW-0597">Phosphoprotein</keyword>
<evidence type="ECO:0000259" key="11">
    <source>
        <dbReference type="PROSITE" id="PS50112"/>
    </source>
</evidence>
<feature type="domain" description="PAC" evidence="12">
    <location>
        <begin position="416"/>
        <end position="467"/>
    </location>
</feature>
<dbReference type="SUPFAM" id="SSF55785">
    <property type="entry name" value="PYP-like sensor domain (PAS domain)"/>
    <property type="match status" value="1"/>
</dbReference>
<dbReference type="InterPro" id="IPR003594">
    <property type="entry name" value="HATPase_dom"/>
</dbReference>
<evidence type="ECO:0000259" key="10">
    <source>
        <dbReference type="PROSITE" id="PS50109"/>
    </source>
</evidence>
<dbReference type="SMART" id="SM00065">
    <property type="entry name" value="GAF"/>
    <property type="match status" value="1"/>
</dbReference>
<comment type="caution">
    <text evidence="13">The sequence shown here is derived from an EMBL/GenBank/DDBJ whole genome shotgun (WGS) entry which is preliminary data.</text>
</comment>
<reference evidence="13" key="1">
    <citation type="journal article" date="2020" name="mSystems">
        <title>Genome- and Community-Level Interaction Insights into Carbon Utilization and Element Cycling Functions of Hydrothermarchaeota in Hydrothermal Sediment.</title>
        <authorList>
            <person name="Zhou Z."/>
            <person name="Liu Y."/>
            <person name="Xu W."/>
            <person name="Pan J."/>
            <person name="Luo Z.H."/>
            <person name="Li M."/>
        </authorList>
    </citation>
    <scope>NUCLEOTIDE SEQUENCE [LARGE SCALE GENOMIC DNA]</scope>
    <source>
        <strain evidence="13">SpSt-897</strain>
    </source>
</reference>
<dbReference type="InterPro" id="IPR003661">
    <property type="entry name" value="HisK_dim/P_dom"/>
</dbReference>
<dbReference type="SUPFAM" id="SSF47384">
    <property type="entry name" value="Homodimeric domain of signal transducing histidine kinase"/>
    <property type="match status" value="1"/>
</dbReference>
<evidence type="ECO:0000313" key="13">
    <source>
        <dbReference type="EMBL" id="HGF33740.1"/>
    </source>
</evidence>
<evidence type="ECO:0000256" key="1">
    <source>
        <dbReference type="ARBA" id="ARBA00000085"/>
    </source>
</evidence>